<name>W9GQK8_9MICO</name>
<proteinExistence type="predicted"/>
<feature type="region of interest" description="Disordered" evidence="1">
    <location>
        <begin position="1"/>
        <end position="21"/>
    </location>
</feature>
<dbReference type="EMBL" id="AWQS01000022">
    <property type="protein sequence ID" value="EWT07093.1"/>
    <property type="molecule type" value="Genomic_DNA"/>
</dbReference>
<dbReference type="OrthoDB" id="3823243at2"/>
<organism evidence="2 3">
    <name type="scientific">Intrasporangium chromatireducens Q5-1</name>
    <dbReference type="NCBI Taxonomy" id="584657"/>
    <lineage>
        <taxon>Bacteria</taxon>
        <taxon>Bacillati</taxon>
        <taxon>Actinomycetota</taxon>
        <taxon>Actinomycetes</taxon>
        <taxon>Micrococcales</taxon>
        <taxon>Intrasporangiaceae</taxon>
        <taxon>Intrasporangium</taxon>
    </lineage>
</organism>
<comment type="caution">
    <text evidence="2">The sequence shown here is derived from an EMBL/GenBank/DDBJ whole genome shotgun (WGS) entry which is preliminary data.</text>
</comment>
<dbReference type="AlphaFoldDB" id="W9GQK8"/>
<dbReference type="Gene3D" id="3.40.50.300">
    <property type="entry name" value="P-loop containing nucleotide triphosphate hydrolases"/>
    <property type="match status" value="1"/>
</dbReference>
<sequence length="235" mass="25614">MDPTVAPGSPGLPPDDSGATPRRPIVTIAALYGAGGSSIGPLVADVLGVPFHDRNMPEEVERHTGLPAEVVDDVDDAPRTLSDRFFSRLGQSSLVSGAESGSPEMVDLQTRRVRSGIEQTLARIALEGGVVIGRGGNVVLSRYPWALHVLLRAPLEQRLLRRMHLDGIDRATAERRQRYEDDARVKFVRRVYGIDGSDPAGYHLVIDTSEIDDEASADLIVRGSRYRLARATEDR</sequence>
<accession>W9GQK8</accession>
<dbReference type="InterPro" id="IPR027417">
    <property type="entry name" value="P-loop_NTPase"/>
</dbReference>
<evidence type="ECO:0000313" key="3">
    <source>
        <dbReference type="Proteomes" id="UP000019494"/>
    </source>
</evidence>
<evidence type="ECO:0000256" key="1">
    <source>
        <dbReference type="SAM" id="MobiDB-lite"/>
    </source>
</evidence>
<dbReference type="Proteomes" id="UP000019494">
    <property type="component" value="Unassembled WGS sequence"/>
</dbReference>
<reference evidence="3" key="1">
    <citation type="submission" date="2013-08" db="EMBL/GenBank/DDBJ databases">
        <title>Intrasporangium oryzae NRRL B-24470.</title>
        <authorList>
            <person name="Liu H."/>
            <person name="Wang G."/>
        </authorList>
    </citation>
    <scope>NUCLEOTIDE SEQUENCE [LARGE SCALE GENOMIC DNA]</scope>
    <source>
        <strain evidence="3">Q5-1</strain>
    </source>
</reference>
<evidence type="ECO:0008006" key="4">
    <source>
        <dbReference type="Google" id="ProtNLM"/>
    </source>
</evidence>
<keyword evidence="3" id="KW-1185">Reference proteome</keyword>
<dbReference type="SUPFAM" id="SSF52540">
    <property type="entry name" value="P-loop containing nucleoside triphosphate hydrolases"/>
    <property type="match status" value="1"/>
</dbReference>
<gene>
    <name evidence="2" type="ORF">N864_12535</name>
</gene>
<evidence type="ECO:0000313" key="2">
    <source>
        <dbReference type="EMBL" id="EWT07093.1"/>
    </source>
</evidence>
<dbReference type="Pfam" id="PF13189">
    <property type="entry name" value="Cytidylate_kin2"/>
    <property type="match status" value="1"/>
</dbReference>
<dbReference type="RefSeq" id="WP_034714085.1">
    <property type="nucleotide sequence ID" value="NZ_AWQS01000022.1"/>
</dbReference>
<protein>
    <recommendedName>
        <fullName evidence="4">Cytidylate kinase</fullName>
    </recommendedName>
</protein>